<dbReference type="Pfam" id="PF01083">
    <property type="entry name" value="Cutinase"/>
    <property type="match status" value="1"/>
</dbReference>
<dbReference type="Proteomes" id="UP000034037">
    <property type="component" value="Chromosome"/>
</dbReference>
<dbReference type="RefSeq" id="WP_003862654.1">
    <property type="nucleotide sequence ID" value="NZ_CP011309.1"/>
</dbReference>
<keyword evidence="4" id="KW-1015">Disulfide bond</keyword>
<evidence type="ECO:0000256" key="4">
    <source>
        <dbReference type="ARBA" id="ARBA00023157"/>
    </source>
</evidence>
<protein>
    <submittedName>
        <fullName evidence="6">Carbohydrate esterase</fullName>
    </submittedName>
</protein>
<dbReference type="Gene3D" id="3.40.50.1820">
    <property type="entry name" value="alpha/beta hydrolase"/>
    <property type="match status" value="1"/>
</dbReference>
<gene>
    <name evidence="6" type="ORF">YH66_14405</name>
</gene>
<keyword evidence="7" id="KW-1185">Reference proteome</keyword>
<sequence length="309" mass="32644">MRKTITVIAVLIVLVLIGVGIVQYVNTSDDSDFIGQPGEPTGTETTEPPVQPDWCPAVEVIAAPGTWESAANDDPINPTANPLSFMLSITQPLQERYSADDVKVWTLPYTAQFRNINSQNEMSYDDSRNEGTAKMNEELINTHNECPATEFIIVGFSQGAVIAGDVAAQIGSEQGVIPADSVRGVALIADGRREPGVGQFPGTFVDGIGAEVTLQPLNLLVQPIVPGATMRGGRAGGFGVLNDRVQDICAPNDAICDAPVNVGNALDRALAMVSANGVHALYATNPDVFPGTTTNAWVVDWATNLIDNG</sequence>
<dbReference type="InterPro" id="IPR000675">
    <property type="entry name" value="Cutinase/axe"/>
</dbReference>
<dbReference type="GO" id="GO:0052689">
    <property type="term" value="F:carboxylic ester hydrolase activity"/>
    <property type="evidence" value="ECO:0007669"/>
    <property type="project" value="UniProtKB-KW"/>
</dbReference>
<dbReference type="EMBL" id="CP011309">
    <property type="protein sequence ID" value="AKF28633.1"/>
    <property type="molecule type" value="Genomic_DNA"/>
</dbReference>
<evidence type="ECO:0000313" key="6">
    <source>
        <dbReference type="EMBL" id="AKF28633.1"/>
    </source>
</evidence>
<name>A0A0F6Z756_9CORY</name>
<dbReference type="SUPFAM" id="SSF53474">
    <property type="entry name" value="alpha/beta-Hydrolases"/>
    <property type="match status" value="1"/>
</dbReference>
<evidence type="ECO:0000256" key="2">
    <source>
        <dbReference type="ARBA" id="ARBA00022487"/>
    </source>
</evidence>
<dbReference type="InterPro" id="IPR029058">
    <property type="entry name" value="AB_hydrolase_fold"/>
</dbReference>
<dbReference type="PANTHER" id="PTHR33630">
    <property type="entry name" value="CUTINASE RV1984C-RELATED-RELATED"/>
    <property type="match status" value="1"/>
</dbReference>
<evidence type="ECO:0000256" key="3">
    <source>
        <dbReference type="ARBA" id="ARBA00022801"/>
    </source>
</evidence>
<keyword evidence="3" id="KW-0378">Hydrolase</keyword>
<comment type="similarity">
    <text evidence="1">Belongs to the cutinase family.</text>
</comment>
<keyword evidence="5" id="KW-0472">Membrane</keyword>
<keyword evidence="5" id="KW-0812">Transmembrane</keyword>
<dbReference type="PATRIC" id="fig|92706.3.peg.3023"/>
<dbReference type="SMART" id="SM01110">
    <property type="entry name" value="Cutinase"/>
    <property type="match status" value="1"/>
</dbReference>
<dbReference type="PANTHER" id="PTHR33630:SF9">
    <property type="entry name" value="CUTINASE 4"/>
    <property type="match status" value="1"/>
</dbReference>
<dbReference type="AlphaFoldDB" id="A0A0F6Z756"/>
<feature type="transmembrane region" description="Helical" evidence="5">
    <location>
        <begin position="7"/>
        <end position="25"/>
    </location>
</feature>
<reference evidence="6 7" key="1">
    <citation type="submission" date="2015-04" db="EMBL/GenBank/DDBJ databases">
        <title>Complete Genome Sequence of Brevibacterium flavum ATCC 15168.</title>
        <authorList>
            <person name="Ahn J."/>
            <person name="Park G."/>
            <person name="Jeon W."/>
            <person name="Jang Y."/>
            <person name="Jang M."/>
            <person name="Lee H."/>
            <person name="Lee H."/>
        </authorList>
    </citation>
    <scope>NUCLEOTIDE SEQUENCE [LARGE SCALE GENOMIC DNA]</scope>
    <source>
        <strain evidence="6 7">ATCC 15168</strain>
    </source>
</reference>
<accession>A0A0F6Z756</accession>
<evidence type="ECO:0000256" key="5">
    <source>
        <dbReference type="SAM" id="Phobius"/>
    </source>
</evidence>
<evidence type="ECO:0000313" key="7">
    <source>
        <dbReference type="Proteomes" id="UP000034037"/>
    </source>
</evidence>
<keyword evidence="5" id="KW-1133">Transmembrane helix</keyword>
<evidence type="ECO:0000256" key="1">
    <source>
        <dbReference type="ARBA" id="ARBA00007534"/>
    </source>
</evidence>
<proteinExistence type="inferred from homology"/>
<dbReference type="HOGENOM" id="CLU_882318_0_0_11"/>
<keyword evidence="2" id="KW-0719">Serine esterase</keyword>
<organism evidence="6 7">
    <name type="scientific">[Brevibacterium] flavum</name>
    <dbReference type="NCBI Taxonomy" id="92706"/>
    <lineage>
        <taxon>Bacteria</taxon>
        <taxon>Bacillati</taxon>
        <taxon>Actinomycetota</taxon>
        <taxon>Actinomycetes</taxon>
        <taxon>Mycobacteriales</taxon>
        <taxon>Corynebacteriaceae</taxon>
        <taxon>Corynebacterium</taxon>
    </lineage>
</organism>